<protein>
    <recommendedName>
        <fullName evidence="2">Guanine nucleotide-binding protein subunit beta-like protein</fullName>
    </recommendedName>
</protein>
<dbReference type="OMA" id="NPPLVNC"/>
<gene>
    <name evidence="1" type="ORF">TVY486_1117210</name>
</gene>
<organism evidence="1">
    <name type="scientific">Trypanosoma vivax (strain Y486)</name>
    <dbReference type="NCBI Taxonomy" id="1055687"/>
    <lineage>
        <taxon>Eukaryota</taxon>
        <taxon>Discoba</taxon>
        <taxon>Euglenozoa</taxon>
        <taxon>Kinetoplastea</taxon>
        <taxon>Metakinetoplastina</taxon>
        <taxon>Trypanosomatida</taxon>
        <taxon>Trypanosomatidae</taxon>
        <taxon>Trypanosoma</taxon>
        <taxon>Duttonella</taxon>
    </lineage>
</organism>
<evidence type="ECO:0000313" key="1">
    <source>
        <dbReference type="EMBL" id="CCC54237.1"/>
    </source>
</evidence>
<dbReference type="VEuPathDB" id="TriTrypDB:TvY486_1117210"/>
<dbReference type="InterPro" id="IPR015943">
    <property type="entry name" value="WD40/YVTN_repeat-like_dom_sf"/>
</dbReference>
<sequence length="353" mass="36884">MEVLGRDRGSVMSVAASGISATSFASINAAGKVTLWDVRLQHKDCMSVTTDINMLSGAEATDLLLAADMHVAVALAGGAIIAYDLRQQGVLSVYNHTCDNEAFLAGTHPPAEQTTLIADENGAIMPFDLKQCRPTAHLSDRFFGTSTTISATSFGALSNICCGLGFIRPEGEKPLLCAMGMDGSGALYTDPQLTPSGFSLLQESDLVEASGKVLNPPLPISASFLEGYVAIGRANGMYSIAVPVANSTLFEVLAAPGHACNGLSVLEWTRGDRPRLLTCSVCGVVSLWDVMPLVLETPEGDEVIDEDLPSLDVAESVRDAVGQQVSVNCGAVIGDNLLVVGDAMGFITSCLLV</sequence>
<accession>G0U9F1</accession>
<dbReference type="Gene3D" id="2.130.10.10">
    <property type="entry name" value="YVTN repeat-like/Quinoprotein amine dehydrogenase"/>
    <property type="match status" value="1"/>
</dbReference>
<dbReference type="SUPFAM" id="SSF50978">
    <property type="entry name" value="WD40 repeat-like"/>
    <property type="match status" value="1"/>
</dbReference>
<evidence type="ECO:0008006" key="2">
    <source>
        <dbReference type="Google" id="ProtNLM"/>
    </source>
</evidence>
<reference evidence="1" key="1">
    <citation type="journal article" date="2012" name="Proc. Natl. Acad. Sci. U.S.A.">
        <title>Antigenic diversity is generated by distinct evolutionary mechanisms in African trypanosome species.</title>
        <authorList>
            <person name="Jackson A.P."/>
            <person name="Berry A."/>
            <person name="Aslett M."/>
            <person name="Allison H.C."/>
            <person name="Burton P."/>
            <person name="Vavrova-Anderson J."/>
            <person name="Brown R."/>
            <person name="Browne H."/>
            <person name="Corton N."/>
            <person name="Hauser H."/>
            <person name="Gamble J."/>
            <person name="Gilderthorp R."/>
            <person name="Marcello L."/>
            <person name="McQuillan J."/>
            <person name="Otto T.D."/>
            <person name="Quail M.A."/>
            <person name="Sanders M.J."/>
            <person name="van Tonder A."/>
            <person name="Ginger M.L."/>
            <person name="Field M.C."/>
            <person name="Barry J.D."/>
            <person name="Hertz-Fowler C."/>
            <person name="Berriman M."/>
        </authorList>
    </citation>
    <scope>NUCLEOTIDE SEQUENCE</scope>
    <source>
        <strain evidence="1">Y486</strain>
    </source>
</reference>
<proteinExistence type="predicted"/>
<name>G0U9F1_TRYVY</name>
<dbReference type="EMBL" id="HE573027">
    <property type="protein sequence ID" value="CCC54237.1"/>
    <property type="molecule type" value="Genomic_DNA"/>
</dbReference>
<dbReference type="InterPro" id="IPR036322">
    <property type="entry name" value="WD40_repeat_dom_sf"/>
</dbReference>
<dbReference type="AlphaFoldDB" id="G0U9F1"/>